<dbReference type="InterPro" id="IPR003718">
    <property type="entry name" value="OsmC/Ohr_fam"/>
</dbReference>
<dbReference type="InterPro" id="IPR015946">
    <property type="entry name" value="KH_dom-like_a/b"/>
</dbReference>
<sequence>MLISATVTNRYQSHEVVVTTNANSRTVTIPGKPTGYGSAVNGGELLFLALATCFCNDVYREATKRQMHIQAVEVTVSGEFGQEGEPATSITYQAHIQAPEHTPQEIADLVSYVDQIAEIHNTLRQGIAVTLQS</sequence>
<dbReference type="EMBL" id="CP055156">
    <property type="protein sequence ID" value="QNF35777.1"/>
    <property type="molecule type" value="Genomic_DNA"/>
</dbReference>
<organism evidence="1 2">
    <name type="scientific">Adhaeribacter swui</name>
    <dbReference type="NCBI Taxonomy" id="2086471"/>
    <lineage>
        <taxon>Bacteria</taxon>
        <taxon>Pseudomonadati</taxon>
        <taxon>Bacteroidota</taxon>
        <taxon>Cytophagia</taxon>
        <taxon>Cytophagales</taxon>
        <taxon>Hymenobacteraceae</taxon>
        <taxon>Adhaeribacter</taxon>
    </lineage>
</organism>
<dbReference type="Gene3D" id="3.30.300.20">
    <property type="match status" value="1"/>
</dbReference>
<dbReference type="SUPFAM" id="SSF82784">
    <property type="entry name" value="OsmC-like"/>
    <property type="match status" value="1"/>
</dbReference>
<protein>
    <submittedName>
        <fullName evidence="1">OsmC family protein</fullName>
    </submittedName>
</protein>
<dbReference type="KEGG" id="aswu:HUW51_08900"/>
<accession>A0A7G7GF43</accession>
<name>A0A7G7GF43_9BACT</name>
<dbReference type="Pfam" id="PF02566">
    <property type="entry name" value="OsmC"/>
    <property type="match status" value="1"/>
</dbReference>
<evidence type="ECO:0000313" key="2">
    <source>
        <dbReference type="Proteomes" id="UP000515237"/>
    </source>
</evidence>
<proteinExistence type="predicted"/>
<keyword evidence="2" id="KW-1185">Reference proteome</keyword>
<dbReference type="InterPro" id="IPR036102">
    <property type="entry name" value="OsmC/Ohrsf"/>
</dbReference>
<dbReference type="RefSeq" id="WP_185273622.1">
    <property type="nucleotide sequence ID" value="NZ_CP055156.1"/>
</dbReference>
<dbReference type="Proteomes" id="UP000515237">
    <property type="component" value="Chromosome"/>
</dbReference>
<gene>
    <name evidence="1" type="ORF">HUW51_08900</name>
</gene>
<dbReference type="AlphaFoldDB" id="A0A7G7GF43"/>
<evidence type="ECO:0000313" key="1">
    <source>
        <dbReference type="EMBL" id="QNF35777.1"/>
    </source>
</evidence>
<reference evidence="1 2" key="1">
    <citation type="journal article" date="2018" name="Int. J. Syst. Evol. Microbiol.">
        <title>Adhaeribacter swui sp. nov., isolated from wet mud.</title>
        <authorList>
            <person name="Kim D.U."/>
            <person name="Kim K.W."/>
            <person name="Kang M.S."/>
            <person name="Kim J.Y."/>
            <person name="Jang J.H."/>
            <person name="Kim M.K."/>
        </authorList>
    </citation>
    <scope>NUCLEOTIDE SEQUENCE [LARGE SCALE GENOMIC DNA]</scope>
    <source>
        <strain evidence="1 2">KCTC 52873</strain>
    </source>
</reference>